<keyword evidence="6 7" id="KW-0742">SOS response</keyword>
<dbReference type="SUPFAM" id="SSF46600">
    <property type="entry name" value="C-terminal UvrC-binding domain of UvrB"/>
    <property type="match status" value="1"/>
</dbReference>
<dbReference type="InterPro" id="IPR050066">
    <property type="entry name" value="UvrABC_protein_C"/>
</dbReference>
<dbReference type="GO" id="GO:0009380">
    <property type="term" value="C:excinuclease repair complex"/>
    <property type="evidence" value="ECO:0007669"/>
    <property type="project" value="InterPro"/>
</dbReference>
<feature type="domain" description="UVR" evidence="8">
    <location>
        <begin position="204"/>
        <end position="239"/>
    </location>
</feature>
<keyword evidence="1 7" id="KW-0963">Cytoplasm</keyword>
<protein>
    <recommendedName>
        <fullName evidence="7">UvrABC system protein C</fullName>
        <shortName evidence="7">Protein UvrC</shortName>
    </recommendedName>
    <alternativeName>
        <fullName evidence="7">Excinuclease ABC subunit C</fullName>
    </alternativeName>
</protein>
<keyword evidence="4 7" id="KW-0267">Excision nuclease</keyword>
<evidence type="ECO:0000256" key="3">
    <source>
        <dbReference type="ARBA" id="ARBA00022769"/>
    </source>
</evidence>
<evidence type="ECO:0000256" key="4">
    <source>
        <dbReference type="ARBA" id="ARBA00022881"/>
    </source>
</evidence>
<dbReference type="PANTHER" id="PTHR30562:SF1">
    <property type="entry name" value="UVRABC SYSTEM PROTEIN C"/>
    <property type="match status" value="1"/>
</dbReference>
<comment type="similarity">
    <text evidence="7">Belongs to the UvrC family.</text>
</comment>
<evidence type="ECO:0000256" key="1">
    <source>
        <dbReference type="ARBA" id="ARBA00022490"/>
    </source>
</evidence>
<evidence type="ECO:0000259" key="8">
    <source>
        <dbReference type="PROSITE" id="PS50151"/>
    </source>
</evidence>
<evidence type="ECO:0000259" key="10">
    <source>
        <dbReference type="PROSITE" id="PS50165"/>
    </source>
</evidence>
<dbReference type="PANTHER" id="PTHR30562">
    <property type="entry name" value="UVRC/OXIDOREDUCTASE"/>
    <property type="match status" value="1"/>
</dbReference>
<dbReference type="Gene3D" id="3.30.420.340">
    <property type="entry name" value="UvrC, RNAse H endonuclease domain"/>
    <property type="match status" value="1"/>
</dbReference>
<comment type="subcellular location">
    <subcellularLocation>
        <location evidence="7">Cytoplasm</location>
    </subcellularLocation>
</comment>
<dbReference type="InterPro" id="IPR036876">
    <property type="entry name" value="UVR_dom_sf"/>
</dbReference>
<dbReference type="PROSITE" id="PS50151">
    <property type="entry name" value="UVR"/>
    <property type="match status" value="1"/>
</dbReference>
<dbReference type="InterPro" id="IPR038476">
    <property type="entry name" value="UvrC_RNase_H_dom_sf"/>
</dbReference>
<dbReference type="FunFam" id="3.40.1440.10:FF:000001">
    <property type="entry name" value="UvrABC system protein C"/>
    <property type="match status" value="1"/>
</dbReference>
<sequence>MINVQAIKERIESFPKSCGVYQMIGDKDKVLYVGKAKNLRSRLSDYLRFENLSERIKVMLSQVIKVETFLTKNEVEALLLEVRLIKSLKPPYNIVLKDGRSYPYITISKHDYPRIAQYRGKFKKGEFYYYGPFTSAAAVKQTILSLQKAFLLRVCSDRYFSSTKRPCLEYYMKHCSAPCVNKITKDDYCQSIKQAQNTLLGRNKKVEEQLLSAMDKYSNEQNYELAAVYRDRVAFLRQIQMQPMDFSFEKDADFFSIVREGDLACIGVLSFRNKDNYGSTPYFVENCSDHQNGEILSTLLVTLYNKVHTPPAQIFVPDSIVDKEIIEQALYDITQKPIKVLYAKDKKRRDLLKFVYDNAQHSLKKKLTDYKNNLEKLEELSKVFSLPNVPKRIEVYDNSHISGNQQVGVMIVAGQEGFLKSEYRKFNIKEEISGDDYKMMREVLTRRFSGNIKGIIPDFLLIDGGPGHVSIVQNVLEILNINVPFACMAKGSYRNAGNERFYMPTREEFTLENDSKAMLYLQLLRNEAHRFAITSHRKKRDKQFFVSPLSKITGVGNKRKNALMSHFGSLENISKASLAEIQNVARISKGLAEVILESLNDKK</sequence>
<dbReference type="Pfam" id="PF02151">
    <property type="entry name" value="UVR"/>
    <property type="match status" value="1"/>
</dbReference>
<keyword evidence="5 7" id="KW-0234">DNA repair</keyword>
<keyword evidence="12" id="KW-1185">Reference proteome</keyword>
<comment type="function">
    <text evidence="7">The UvrABC repair system catalyzes the recognition and processing of DNA lesions. UvrC both incises the 5' and 3' sides of the lesion. The N-terminal half is responsible for the 3' incision and the C-terminal half is responsible for the 5' incision.</text>
</comment>
<dbReference type="Pfam" id="PF08459">
    <property type="entry name" value="UvrC_RNaseH_dom"/>
    <property type="match status" value="1"/>
</dbReference>
<dbReference type="RefSeq" id="WP_191111322.1">
    <property type="nucleotide sequence ID" value="NZ_CP061738.1"/>
</dbReference>
<dbReference type="GO" id="GO:0003677">
    <property type="term" value="F:DNA binding"/>
    <property type="evidence" value="ECO:0007669"/>
    <property type="project" value="UniProtKB-UniRule"/>
</dbReference>
<evidence type="ECO:0000313" key="11">
    <source>
        <dbReference type="EMBL" id="QOD38555.1"/>
    </source>
</evidence>
<dbReference type="InterPro" id="IPR010994">
    <property type="entry name" value="RuvA_2-like"/>
</dbReference>
<dbReference type="InterPro" id="IPR035901">
    <property type="entry name" value="GIY-YIG_endonuc_sf"/>
</dbReference>
<dbReference type="InterPro" id="IPR001162">
    <property type="entry name" value="UvrC_RNase_H_dom"/>
</dbReference>
<dbReference type="GO" id="GO:0009432">
    <property type="term" value="P:SOS response"/>
    <property type="evidence" value="ECO:0007669"/>
    <property type="project" value="UniProtKB-UniRule"/>
</dbReference>
<dbReference type="InterPro" id="IPR001943">
    <property type="entry name" value="UVR_dom"/>
</dbReference>
<dbReference type="PROSITE" id="PS50164">
    <property type="entry name" value="GIY_YIG"/>
    <property type="match status" value="1"/>
</dbReference>
<dbReference type="NCBIfam" id="TIGR00194">
    <property type="entry name" value="uvrC"/>
    <property type="match status" value="1"/>
</dbReference>
<dbReference type="CDD" id="cd10434">
    <property type="entry name" value="GIY-YIG_UvrC_Cho"/>
    <property type="match status" value="1"/>
</dbReference>
<evidence type="ECO:0000259" key="9">
    <source>
        <dbReference type="PROSITE" id="PS50164"/>
    </source>
</evidence>
<organism evidence="11 12">
    <name type="scientific">Candidatus Wolbachia massiliensis</name>
    <dbReference type="NCBI Taxonomy" id="1845000"/>
    <lineage>
        <taxon>Bacteria</taxon>
        <taxon>Pseudomonadati</taxon>
        <taxon>Pseudomonadota</taxon>
        <taxon>Alphaproteobacteria</taxon>
        <taxon>Rickettsiales</taxon>
        <taxon>Anaplasmataceae</taxon>
        <taxon>Wolbachieae</taxon>
        <taxon>Wolbachia</taxon>
    </lineage>
</organism>
<dbReference type="EMBL" id="CP061738">
    <property type="protein sequence ID" value="QOD38555.1"/>
    <property type="molecule type" value="Genomic_DNA"/>
</dbReference>
<evidence type="ECO:0000313" key="12">
    <source>
        <dbReference type="Proteomes" id="UP000516514"/>
    </source>
</evidence>
<dbReference type="GO" id="GO:0006289">
    <property type="term" value="P:nucleotide-excision repair"/>
    <property type="evidence" value="ECO:0007669"/>
    <property type="project" value="UniProtKB-UniRule"/>
</dbReference>
<reference evidence="11 12" key="1">
    <citation type="submission" date="2020-09" db="EMBL/GenBank/DDBJ databases">
        <title>An Earliest Endosymbiont, Wolbachia massiliensis sp. nov., Strain PL13 From the Bed Bug (Cimex hemipterius), Type strain of a New supergroup T.</title>
        <authorList>
            <person name="Laidoudi Y."/>
            <person name="Levasseur A."/>
            <person name="Medkour H."/>
            <person name="Maaloum M."/>
            <person name="BenKhedher M."/>
            <person name="Sambou M."/>
            <person name="Bassene H."/>
            <person name="Davoust B."/>
            <person name="Fenollar F."/>
            <person name="Raoult D."/>
            <person name="Mediannikov O."/>
        </authorList>
    </citation>
    <scope>NUCLEOTIDE SEQUENCE [LARGE SCALE GENOMIC DNA]</scope>
    <source>
        <strain evidence="11 12">PL13</strain>
    </source>
</reference>
<dbReference type="Pfam" id="PF14520">
    <property type="entry name" value="HHH_5"/>
    <property type="match status" value="1"/>
</dbReference>
<comment type="subunit">
    <text evidence="7">Interacts with UvrB in an incision complex.</text>
</comment>
<dbReference type="KEGG" id="wms:ID128_01550"/>
<evidence type="ECO:0000256" key="6">
    <source>
        <dbReference type="ARBA" id="ARBA00023236"/>
    </source>
</evidence>
<dbReference type="SUPFAM" id="SSF82771">
    <property type="entry name" value="GIY-YIG endonuclease"/>
    <property type="match status" value="1"/>
</dbReference>
<accession>A0A7M3U2C0</accession>
<gene>
    <name evidence="7 11" type="primary">uvrC</name>
    <name evidence="11" type="ORF">ID128_01550</name>
</gene>
<dbReference type="InterPro" id="IPR000305">
    <property type="entry name" value="GIY-YIG_endonuc"/>
</dbReference>
<dbReference type="InterPro" id="IPR047296">
    <property type="entry name" value="GIY-YIG_UvrC_Cho"/>
</dbReference>
<dbReference type="InterPro" id="IPR004791">
    <property type="entry name" value="UvrC"/>
</dbReference>
<evidence type="ECO:0000256" key="7">
    <source>
        <dbReference type="HAMAP-Rule" id="MF_00203"/>
    </source>
</evidence>
<dbReference type="HAMAP" id="MF_00203">
    <property type="entry name" value="UvrC"/>
    <property type="match status" value="1"/>
</dbReference>
<dbReference type="Proteomes" id="UP000516514">
    <property type="component" value="Chromosome"/>
</dbReference>
<dbReference type="SMART" id="SM00465">
    <property type="entry name" value="GIYc"/>
    <property type="match status" value="1"/>
</dbReference>
<dbReference type="Pfam" id="PF22920">
    <property type="entry name" value="UvrC_RNaseH"/>
    <property type="match status" value="1"/>
</dbReference>
<dbReference type="Gene3D" id="1.10.150.20">
    <property type="entry name" value="5' to 3' exonuclease, C-terminal subdomain"/>
    <property type="match status" value="1"/>
</dbReference>
<keyword evidence="3 7" id="KW-0228">DNA excision</keyword>
<feature type="domain" description="GIY-YIG" evidence="9">
    <location>
        <begin position="16"/>
        <end position="94"/>
    </location>
</feature>
<dbReference type="AlphaFoldDB" id="A0A7M3U2C0"/>
<dbReference type="GO" id="GO:0009381">
    <property type="term" value="F:excinuclease ABC activity"/>
    <property type="evidence" value="ECO:0007669"/>
    <property type="project" value="UniProtKB-UniRule"/>
</dbReference>
<dbReference type="PROSITE" id="PS50165">
    <property type="entry name" value="UVRC"/>
    <property type="match status" value="1"/>
</dbReference>
<keyword evidence="2 7" id="KW-0227">DNA damage</keyword>
<dbReference type="GO" id="GO:0005737">
    <property type="term" value="C:cytoplasm"/>
    <property type="evidence" value="ECO:0007669"/>
    <property type="project" value="UniProtKB-SubCell"/>
</dbReference>
<name>A0A7M3U2C0_9RICK</name>
<evidence type="ECO:0000256" key="5">
    <source>
        <dbReference type="ARBA" id="ARBA00023204"/>
    </source>
</evidence>
<proteinExistence type="inferred from homology"/>
<dbReference type="Pfam" id="PF01541">
    <property type="entry name" value="GIY-YIG"/>
    <property type="match status" value="1"/>
</dbReference>
<evidence type="ECO:0000256" key="2">
    <source>
        <dbReference type="ARBA" id="ARBA00022763"/>
    </source>
</evidence>
<feature type="domain" description="UvrC family homology region profile" evidence="10">
    <location>
        <begin position="254"/>
        <end position="476"/>
    </location>
</feature>
<dbReference type="SUPFAM" id="SSF47781">
    <property type="entry name" value="RuvA domain 2-like"/>
    <property type="match status" value="1"/>
</dbReference>
<dbReference type="Gene3D" id="3.40.1440.10">
    <property type="entry name" value="GIY-YIG endonuclease"/>
    <property type="match status" value="1"/>
</dbReference>